<evidence type="ECO:0000256" key="8">
    <source>
        <dbReference type="ARBA" id="ARBA00023157"/>
    </source>
</evidence>
<name>A0AAY4CBP0_9TELE</name>
<proteinExistence type="inferred from homology"/>
<keyword evidence="15" id="KW-1185">Reference proteome</keyword>
<dbReference type="AlphaFoldDB" id="A0AAY4CBP0"/>
<keyword evidence="8 11" id="KW-1015">Disulfide bond</keyword>
<dbReference type="Ensembl" id="ENSDCDT00010037871.1">
    <property type="protein sequence ID" value="ENSDCDP00010030497.1"/>
    <property type="gene ID" value="ENSDCDG00010019558.1"/>
</dbReference>
<feature type="disulfide bond" evidence="11">
    <location>
        <begin position="313"/>
        <end position="346"/>
    </location>
</feature>
<evidence type="ECO:0000259" key="13">
    <source>
        <dbReference type="SMART" id="SM00013"/>
    </source>
</evidence>
<dbReference type="RefSeq" id="XP_028853213.1">
    <property type="nucleotide sequence ID" value="XM_028997380.1"/>
</dbReference>
<dbReference type="InterPro" id="IPR001611">
    <property type="entry name" value="Leu-rich_rpt"/>
</dbReference>
<accession>A0AAY4CBP0</accession>
<dbReference type="FunFam" id="3.80.10.10:FF:000770">
    <property type="entry name" value="Uncharacterized protein"/>
    <property type="match status" value="1"/>
</dbReference>
<feature type="domain" description="LRRNT" evidence="13">
    <location>
        <begin position="54"/>
        <end position="86"/>
    </location>
</feature>
<dbReference type="PROSITE" id="PS51450">
    <property type="entry name" value="LRR"/>
    <property type="match status" value="2"/>
</dbReference>
<dbReference type="Proteomes" id="UP000694580">
    <property type="component" value="Chromosome 12"/>
</dbReference>
<keyword evidence="6 12" id="KW-0732">Signal</keyword>
<dbReference type="InterPro" id="IPR003591">
    <property type="entry name" value="Leu-rich_rpt_typical-subtyp"/>
</dbReference>
<comment type="similarity">
    <text evidence="2 10">Belongs to the small leucine-rich proteoglycan (SLRP) family. SLRP class I subfamily.</text>
</comment>
<dbReference type="InterPro" id="IPR016352">
    <property type="entry name" value="SLRP_I_decor/aspor/byglycan"/>
</dbReference>
<evidence type="ECO:0000256" key="7">
    <source>
        <dbReference type="ARBA" id="ARBA00022737"/>
    </source>
</evidence>
<dbReference type="RefSeq" id="XP_028853211.1">
    <property type="nucleotide sequence ID" value="XM_028997378.1"/>
</dbReference>
<dbReference type="SMART" id="SM00013">
    <property type="entry name" value="LRRNT"/>
    <property type="match status" value="1"/>
</dbReference>
<reference evidence="14" key="2">
    <citation type="submission" date="2025-08" db="UniProtKB">
        <authorList>
            <consortium name="Ensembl"/>
        </authorList>
    </citation>
    <scope>IDENTIFICATION</scope>
</reference>
<feature type="disulfide bond" evidence="11">
    <location>
        <begin position="55"/>
        <end position="61"/>
    </location>
</feature>
<feature type="disulfide bond" evidence="11">
    <location>
        <begin position="59"/>
        <end position="68"/>
    </location>
</feature>
<evidence type="ECO:0000256" key="1">
    <source>
        <dbReference type="ARBA" id="ARBA00004498"/>
    </source>
</evidence>
<reference evidence="14 15" key="1">
    <citation type="submission" date="2020-06" db="EMBL/GenBank/DDBJ databases">
        <authorList>
            <consortium name="Wellcome Sanger Institute Data Sharing"/>
        </authorList>
    </citation>
    <scope>NUCLEOTIDE SEQUENCE [LARGE SCALE GENOMIC DNA]</scope>
</reference>
<evidence type="ECO:0000256" key="11">
    <source>
        <dbReference type="PIRSR" id="PIRSR002490-1"/>
    </source>
</evidence>
<dbReference type="PIRSF" id="PIRSF002490">
    <property type="entry name" value="SLRP_I"/>
    <property type="match status" value="1"/>
</dbReference>
<dbReference type="Gene3D" id="3.80.10.10">
    <property type="entry name" value="Ribonuclease Inhibitor"/>
    <property type="match status" value="1"/>
</dbReference>
<evidence type="ECO:0000256" key="9">
    <source>
        <dbReference type="ARBA" id="ARBA00023180"/>
    </source>
</evidence>
<gene>
    <name evidence="14" type="primary">ASPN</name>
</gene>
<dbReference type="InterPro" id="IPR000372">
    <property type="entry name" value="LRRNT"/>
</dbReference>
<dbReference type="Pfam" id="PF13855">
    <property type="entry name" value="LRR_8"/>
    <property type="match status" value="2"/>
</dbReference>
<dbReference type="GO" id="GO:0005615">
    <property type="term" value="C:extracellular space"/>
    <property type="evidence" value="ECO:0007669"/>
    <property type="project" value="TreeGrafter"/>
</dbReference>
<dbReference type="GeneTree" id="ENSGT00940000157444"/>
<keyword evidence="5" id="KW-0433">Leucine-rich repeat</keyword>
<keyword evidence="7" id="KW-0677">Repeat</keyword>
<dbReference type="SMART" id="SM00369">
    <property type="entry name" value="LRR_TYP"/>
    <property type="match status" value="8"/>
</dbReference>
<keyword evidence="3" id="KW-0964">Secreted</keyword>
<dbReference type="InterPro" id="IPR050333">
    <property type="entry name" value="SLRP"/>
</dbReference>
<dbReference type="Pfam" id="PF01462">
    <property type="entry name" value="LRRNT"/>
    <property type="match status" value="1"/>
</dbReference>
<feature type="signal peptide" evidence="12">
    <location>
        <begin position="1"/>
        <end position="15"/>
    </location>
</feature>
<evidence type="ECO:0000313" key="14">
    <source>
        <dbReference type="Ensembl" id="ENSDCDP00010030497.1"/>
    </source>
</evidence>
<dbReference type="SUPFAM" id="SSF52058">
    <property type="entry name" value="L domain-like"/>
    <property type="match status" value="1"/>
</dbReference>
<dbReference type="PANTHER" id="PTHR45712:SF2">
    <property type="entry name" value="ASPORIN"/>
    <property type="match status" value="1"/>
</dbReference>
<dbReference type="InterPro" id="IPR032675">
    <property type="entry name" value="LRR_dom_sf"/>
</dbReference>
<reference evidence="14" key="3">
    <citation type="submission" date="2025-09" db="UniProtKB">
        <authorList>
            <consortium name="Ensembl"/>
        </authorList>
    </citation>
    <scope>IDENTIFICATION</scope>
</reference>
<evidence type="ECO:0000256" key="4">
    <source>
        <dbReference type="ARBA" id="ARBA00022530"/>
    </source>
</evidence>
<keyword evidence="9" id="KW-0325">Glycoprotein</keyword>
<dbReference type="PANTHER" id="PTHR45712">
    <property type="entry name" value="AGAP008170-PA"/>
    <property type="match status" value="1"/>
</dbReference>
<organism evidence="14 15">
    <name type="scientific">Denticeps clupeoides</name>
    <name type="common">denticle herring</name>
    <dbReference type="NCBI Taxonomy" id="299321"/>
    <lineage>
        <taxon>Eukaryota</taxon>
        <taxon>Metazoa</taxon>
        <taxon>Chordata</taxon>
        <taxon>Craniata</taxon>
        <taxon>Vertebrata</taxon>
        <taxon>Euteleostomi</taxon>
        <taxon>Actinopterygii</taxon>
        <taxon>Neopterygii</taxon>
        <taxon>Teleostei</taxon>
        <taxon>Clupei</taxon>
        <taxon>Clupeiformes</taxon>
        <taxon>Denticipitoidei</taxon>
        <taxon>Denticipitidae</taxon>
        <taxon>Denticeps</taxon>
    </lineage>
</organism>
<dbReference type="GeneID" id="114800243"/>
<sequence length="359" mass="41220">MRLFLLLSLIMLCQGKPYRPMSIKDLMKIHDAMLQDARDDDNDDDDDYDNDLLDCPRDCQCVSRVVQCSDKALSQVPDNIPADTVMLDLQNNYIPEIKENDFKDLENLYALFLPNNEISQIHPRAFRSMNKLRLLYLSYNMLTQIPANLPKNILELRLSDNQINRIQKDAFKGMISLQVLEMTANPLANSGIELGAFDAMSTLYLRIAEAKLTAVPKELPSSLIELHLDYNKIAKVEVEDFLRYKKLQRLGLEFNQIKYVENGSLAAIPNVREIHLDHNRLKRVPPGFNSLKYLQVLYLHANKIQYVGADDFCPTGGRVKKTLYNGISLFANPVRYWEIQPTAFRCVSSRGIHLGNRKK</sequence>
<keyword evidence="4 10" id="KW-0272">Extracellular matrix</keyword>
<evidence type="ECO:0000256" key="3">
    <source>
        <dbReference type="ARBA" id="ARBA00022525"/>
    </source>
</evidence>
<evidence type="ECO:0000256" key="6">
    <source>
        <dbReference type="ARBA" id="ARBA00022729"/>
    </source>
</evidence>
<evidence type="ECO:0000256" key="10">
    <source>
        <dbReference type="PIRNR" id="PIRNR002490"/>
    </source>
</evidence>
<protein>
    <recommendedName>
        <fullName evidence="10">Asporin</fullName>
    </recommendedName>
</protein>
<feature type="chain" id="PRO_5044281135" description="Asporin" evidence="12">
    <location>
        <begin position="16"/>
        <end position="359"/>
    </location>
</feature>
<evidence type="ECO:0000256" key="12">
    <source>
        <dbReference type="SAM" id="SignalP"/>
    </source>
</evidence>
<comment type="subcellular location">
    <subcellularLocation>
        <location evidence="1 10">Secreted</location>
        <location evidence="1 10">Extracellular space</location>
        <location evidence="1 10">Extracellular matrix</location>
    </subcellularLocation>
</comment>
<evidence type="ECO:0000256" key="5">
    <source>
        <dbReference type="ARBA" id="ARBA00022614"/>
    </source>
</evidence>
<evidence type="ECO:0000256" key="2">
    <source>
        <dbReference type="ARBA" id="ARBA00009811"/>
    </source>
</evidence>
<evidence type="ECO:0000313" key="15">
    <source>
        <dbReference type="Proteomes" id="UP000694580"/>
    </source>
</evidence>